<keyword evidence="3" id="KW-0813">Transport</keyword>
<comment type="similarity">
    <text evidence="2">Belongs to the bacterial solute-binding protein 8 family.</text>
</comment>
<dbReference type="PROSITE" id="PS50983">
    <property type="entry name" value="FE_B12_PBP"/>
    <property type="match status" value="1"/>
</dbReference>
<evidence type="ECO:0000256" key="6">
    <source>
        <dbReference type="SAM" id="SignalP"/>
    </source>
</evidence>
<dbReference type="PANTHER" id="PTHR30532:SF25">
    <property type="entry name" value="IRON(III) DICITRATE-BINDING PERIPLASMIC PROTEIN"/>
    <property type="match status" value="1"/>
</dbReference>
<dbReference type="InterPro" id="IPR051313">
    <property type="entry name" value="Bact_iron-sidero_bind"/>
</dbReference>
<evidence type="ECO:0000313" key="9">
    <source>
        <dbReference type="Proteomes" id="UP000184517"/>
    </source>
</evidence>
<feature type="signal peptide" evidence="6">
    <location>
        <begin position="1"/>
        <end position="25"/>
    </location>
</feature>
<dbReference type="OrthoDB" id="9793175at2"/>
<dbReference type="Gene3D" id="3.40.50.1980">
    <property type="entry name" value="Nitrogenase molybdenum iron protein domain"/>
    <property type="match status" value="2"/>
</dbReference>
<dbReference type="Pfam" id="PF01497">
    <property type="entry name" value="Peripla_BP_2"/>
    <property type="match status" value="1"/>
</dbReference>
<evidence type="ECO:0000256" key="1">
    <source>
        <dbReference type="ARBA" id="ARBA00004196"/>
    </source>
</evidence>
<protein>
    <submittedName>
        <fullName evidence="8">Iron complex transport system substrate-binding protein</fullName>
    </submittedName>
</protein>
<evidence type="ECO:0000313" key="8">
    <source>
        <dbReference type="EMBL" id="SHF25256.1"/>
    </source>
</evidence>
<name>A0A1M5A5I8_9GAMM</name>
<gene>
    <name evidence="8" type="ORF">SAMN02745753_01601</name>
</gene>
<dbReference type="EMBL" id="FQVF01000006">
    <property type="protein sequence ID" value="SHF25256.1"/>
    <property type="molecule type" value="Genomic_DNA"/>
</dbReference>
<dbReference type="CDD" id="cd01146">
    <property type="entry name" value="FhuD"/>
    <property type="match status" value="1"/>
</dbReference>
<dbReference type="PANTHER" id="PTHR30532">
    <property type="entry name" value="IRON III DICITRATE-BINDING PERIPLASMIC PROTEIN"/>
    <property type="match status" value="1"/>
</dbReference>
<comment type="subcellular location">
    <subcellularLocation>
        <location evidence="1">Cell envelope</location>
    </subcellularLocation>
</comment>
<dbReference type="RefSeq" id="WP_072839191.1">
    <property type="nucleotide sequence ID" value="NZ_FQVF01000006.1"/>
</dbReference>
<accession>A0A1M5A5I8</accession>
<sequence length="313" mass="33776">MLLNRLSFKKILLCACITTSFSVFAGEHSVITKYGEVKVNDDVKRIVTLSEDALDSAIALGVKPLGAIATRGGDSVAEYIQKRASGVNMVGTSRQNNLEAIAAQRPDLILASTNLPQDQYNILSKIAPTIVPISPGMVSDNWIKVAKVYAQALNKDEQMNTILSDIKDRENALKDVITAKLPKNERSATLARWMPQGPIVMSSQIFSTDVLAAAGFIINDAGVIKEGRPHSSPLSLENLSKVDSNWLFLATLNTEGKDALEAAKTSPSFSRLNVVKEDKVIAVNGQLWTSAAGPLAAHAILDDIQNIINNKIK</sequence>
<organism evidence="8 9">
    <name type="scientific">Marinomonas polaris DSM 16579</name>
    <dbReference type="NCBI Taxonomy" id="1122206"/>
    <lineage>
        <taxon>Bacteria</taxon>
        <taxon>Pseudomonadati</taxon>
        <taxon>Pseudomonadota</taxon>
        <taxon>Gammaproteobacteria</taxon>
        <taxon>Oceanospirillales</taxon>
        <taxon>Oceanospirillaceae</taxon>
        <taxon>Marinomonas</taxon>
    </lineage>
</organism>
<evidence type="ECO:0000256" key="3">
    <source>
        <dbReference type="ARBA" id="ARBA00022448"/>
    </source>
</evidence>
<keyword evidence="4" id="KW-0408">Iron</keyword>
<dbReference type="GO" id="GO:1901678">
    <property type="term" value="P:iron coordination entity transport"/>
    <property type="evidence" value="ECO:0007669"/>
    <property type="project" value="UniProtKB-ARBA"/>
</dbReference>
<evidence type="ECO:0000256" key="5">
    <source>
        <dbReference type="ARBA" id="ARBA00022729"/>
    </source>
</evidence>
<feature type="chain" id="PRO_5012657501" evidence="6">
    <location>
        <begin position="26"/>
        <end position="313"/>
    </location>
</feature>
<evidence type="ECO:0000256" key="4">
    <source>
        <dbReference type="ARBA" id="ARBA00022496"/>
    </source>
</evidence>
<proteinExistence type="inferred from homology"/>
<dbReference type="AlphaFoldDB" id="A0A1M5A5I8"/>
<dbReference type="SUPFAM" id="SSF53807">
    <property type="entry name" value="Helical backbone' metal receptor"/>
    <property type="match status" value="1"/>
</dbReference>
<keyword evidence="9" id="KW-1185">Reference proteome</keyword>
<keyword evidence="4" id="KW-0406">Ion transport</keyword>
<dbReference type="Proteomes" id="UP000184517">
    <property type="component" value="Unassembled WGS sequence"/>
</dbReference>
<reference evidence="9" key="1">
    <citation type="submission" date="2016-11" db="EMBL/GenBank/DDBJ databases">
        <authorList>
            <person name="Varghese N."/>
            <person name="Submissions S."/>
        </authorList>
    </citation>
    <scope>NUCLEOTIDE SEQUENCE [LARGE SCALE GENOMIC DNA]</scope>
    <source>
        <strain evidence="9">DSM 16579</strain>
    </source>
</reference>
<dbReference type="STRING" id="1122206.SAMN02745753_01601"/>
<feature type="domain" description="Fe/B12 periplasmic-binding" evidence="7">
    <location>
        <begin position="45"/>
        <end position="312"/>
    </location>
</feature>
<keyword evidence="4" id="KW-0410">Iron transport</keyword>
<dbReference type="GO" id="GO:0030288">
    <property type="term" value="C:outer membrane-bounded periplasmic space"/>
    <property type="evidence" value="ECO:0007669"/>
    <property type="project" value="TreeGrafter"/>
</dbReference>
<evidence type="ECO:0000259" key="7">
    <source>
        <dbReference type="PROSITE" id="PS50983"/>
    </source>
</evidence>
<evidence type="ECO:0000256" key="2">
    <source>
        <dbReference type="ARBA" id="ARBA00008814"/>
    </source>
</evidence>
<keyword evidence="5 6" id="KW-0732">Signal</keyword>
<dbReference type="InterPro" id="IPR002491">
    <property type="entry name" value="ABC_transptr_periplasmic_BD"/>
</dbReference>